<keyword evidence="3" id="KW-0547">Nucleotide-binding</keyword>
<keyword evidence="1" id="KW-0812">Transmembrane</keyword>
<keyword evidence="1" id="KW-0472">Membrane</keyword>
<protein>
    <submittedName>
        <fullName evidence="3">ATP-binding protein</fullName>
    </submittedName>
</protein>
<proteinExistence type="predicted"/>
<evidence type="ECO:0000313" key="4">
    <source>
        <dbReference type="Proteomes" id="UP000824504"/>
    </source>
</evidence>
<evidence type="ECO:0000256" key="1">
    <source>
        <dbReference type="SAM" id="Phobius"/>
    </source>
</evidence>
<dbReference type="RefSeq" id="WP_219083887.1">
    <property type="nucleotide sequence ID" value="NZ_CP079216.1"/>
</dbReference>
<dbReference type="GO" id="GO:0005524">
    <property type="term" value="F:ATP binding"/>
    <property type="evidence" value="ECO:0007669"/>
    <property type="project" value="UniProtKB-KW"/>
</dbReference>
<dbReference type="InterPro" id="IPR007421">
    <property type="entry name" value="Schlafen_AlbA_2_dom"/>
</dbReference>
<sequence length="286" mass="30617">MPNMPLWTVSIALILIVVLSWLLGRFARFLLKRRAKLAAAASMVMSIVGSAAGFLVAWLIRPNASVWQPLSLLLALAGAVVAVAAYAGVAAHFQTPVRKGIAELVAGGESDRVEFKSTARVNTHTGAKDDRMELVIAKTISAFLNADGGTLIVGVDDEGTPLGLDRDLGTMKAPDHDRFELWLRDLLSTTLGPNAAASVRVAFHELPDGEGVPRAVCQITAEASPRPVYLKPNKNSAPELWVRTGNSTRQLAVDSATEYVMHRWPLSVGSGLAAQFRAAVRFSEAN</sequence>
<keyword evidence="4" id="KW-1185">Reference proteome</keyword>
<name>A0ABX8SKP9_9ACTN</name>
<gene>
    <name evidence="3" type="ORF">KDB89_05770</name>
</gene>
<feature type="transmembrane region" description="Helical" evidence="1">
    <location>
        <begin position="66"/>
        <end position="89"/>
    </location>
</feature>
<accession>A0ABX8SKP9</accession>
<feature type="transmembrane region" description="Helical" evidence="1">
    <location>
        <begin position="38"/>
        <end position="60"/>
    </location>
</feature>
<dbReference type="Proteomes" id="UP000824504">
    <property type="component" value="Chromosome"/>
</dbReference>
<evidence type="ECO:0000313" key="3">
    <source>
        <dbReference type="EMBL" id="QXT63961.1"/>
    </source>
</evidence>
<feature type="transmembrane region" description="Helical" evidence="1">
    <location>
        <begin position="6"/>
        <end position="26"/>
    </location>
</feature>
<organism evidence="3 4">
    <name type="scientific">Tessaracoccus palaemonis</name>
    <dbReference type="NCBI Taxonomy" id="2829499"/>
    <lineage>
        <taxon>Bacteria</taxon>
        <taxon>Bacillati</taxon>
        <taxon>Actinomycetota</taxon>
        <taxon>Actinomycetes</taxon>
        <taxon>Propionibacteriales</taxon>
        <taxon>Propionibacteriaceae</taxon>
        <taxon>Tessaracoccus</taxon>
    </lineage>
</organism>
<keyword evidence="3" id="KW-0067">ATP-binding</keyword>
<dbReference type="EMBL" id="CP079216">
    <property type="protein sequence ID" value="QXT63961.1"/>
    <property type="molecule type" value="Genomic_DNA"/>
</dbReference>
<evidence type="ECO:0000259" key="2">
    <source>
        <dbReference type="Pfam" id="PF04326"/>
    </source>
</evidence>
<feature type="domain" description="Schlafen AlbA-2" evidence="2">
    <location>
        <begin position="109"/>
        <end position="251"/>
    </location>
</feature>
<dbReference type="Pfam" id="PF04326">
    <property type="entry name" value="SLFN_AlbA_2"/>
    <property type="match status" value="1"/>
</dbReference>
<keyword evidence="1" id="KW-1133">Transmembrane helix</keyword>
<reference evidence="3 4" key="1">
    <citation type="submission" date="2021-07" db="EMBL/GenBank/DDBJ databases">
        <title>complete genome sequencing of Tessaracoccus sp.J1M15.</title>
        <authorList>
            <person name="Bae J.-W."/>
            <person name="Kim D.-y."/>
        </authorList>
    </citation>
    <scope>NUCLEOTIDE SEQUENCE [LARGE SCALE GENOMIC DNA]</scope>
    <source>
        <strain evidence="3 4">J1M15</strain>
    </source>
</reference>